<name>A0AAW1PZQ2_9CHLO</name>
<feature type="compositionally biased region" description="Polar residues" evidence="1">
    <location>
        <begin position="82"/>
        <end position="93"/>
    </location>
</feature>
<comment type="caution">
    <text evidence="2">The sequence shown here is derived from an EMBL/GenBank/DDBJ whole genome shotgun (WGS) entry which is preliminary data.</text>
</comment>
<gene>
    <name evidence="2" type="ORF">WJX73_004369</name>
</gene>
<protein>
    <submittedName>
        <fullName evidence="2">Uncharacterized protein</fullName>
    </submittedName>
</protein>
<accession>A0AAW1PZQ2</accession>
<dbReference type="EMBL" id="JALJOQ010000002">
    <property type="protein sequence ID" value="KAK9813907.1"/>
    <property type="molecule type" value="Genomic_DNA"/>
</dbReference>
<dbReference type="AlphaFoldDB" id="A0AAW1PZQ2"/>
<reference evidence="2 3" key="1">
    <citation type="journal article" date="2024" name="Nat. Commun.">
        <title>Phylogenomics reveals the evolutionary origins of lichenization in chlorophyte algae.</title>
        <authorList>
            <person name="Puginier C."/>
            <person name="Libourel C."/>
            <person name="Otte J."/>
            <person name="Skaloud P."/>
            <person name="Haon M."/>
            <person name="Grisel S."/>
            <person name="Petersen M."/>
            <person name="Berrin J.G."/>
            <person name="Delaux P.M."/>
            <person name="Dal Grande F."/>
            <person name="Keller J."/>
        </authorList>
    </citation>
    <scope>NUCLEOTIDE SEQUENCE [LARGE SCALE GENOMIC DNA]</scope>
    <source>
        <strain evidence="2 3">SAG 2036</strain>
    </source>
</reference>
<sequence>MTDRLCKLWAPQQITLSNTGRMPIRNWAADAVPQAQPSRRRLKEDTDSQSTIDRSKPMTHPSGSYQRASEERSPLKTLNHAAGSTQWQRSEVPTATHHPRGPSTLSRLAPVTARTPRCHEVPKLMTGADDPASDAKAAKPPSPHKASGPVTAASSKAPGSERNGSGGITQEAAVMPRAFKERNERVKPKKIVWDPVIAARGGRGGS</sequence>
<feature type="region of interest" description="Disordered" evidence="1">
    <location>
        <begin position="30"/>
        <end position="187"/>
    </location>
</feature>
<keyword evidence="3" id="KW-1185">Reference proteome</keyword>
<organism evidence="2 3">
    <name type="scientific">Symbiochloris irregularis</name>
    <dbReference type="NCBI Taxonomy" id="706552"/>
    <lineage>
        <taxon>Eukaryota</taxon>
        <taxon>Viridiplantae</taxon>
        <taxon>Chlorophyta</taxon>
        <taxon>core chlorophytes</taxon>
        <taxon>Trebouxiophyceae</taxon>
        <taxon>Trebouxiales</taxon>
        <taxon>Trebouxiaceae</taxon>
        <taxon>Symbiochloris</taxon>
    </lineage>
</organism>
<feature type="compositionally biased region" description="Low complexity" evidence="1">
    <location>
        <begin position="128"/>
        <end position="147"/>
    </location>
</feature>
<proteinExistence type="predicted"/>
<evidence type="ECO:0000313" key="3">
    <source>
        <dbReference type="Proteomes" id="UP001465755"/>
    </source>
</evidence>
<evidence type="ECO:0000256" key="1">
    <source>
        <dbReference type="SAM" id="MobiDB-lite"/>
    </source>
</evidence>
<evidence type="ECO:0000313" key="2">
    <source>
        <dbReference type="EMBL" id="KAK9813907.1"/>
    </source>
</evidence>
<dbReference type="Proteomes" id="UP001465755">
    <property type="component" value="Unassembled WGS sequence"/>
</dbReference>